<dbReference type="Proteomes" id="UP000280296">
    <property type="component" value="Unassembled WGS sequence"/>
</dbReference>
<dbReference type="GO" id="GO:0032259">
    <property type="term" value="P:methylation"/>
    <property type="evidence" value="ECO:0007669"/>
    <property type="project" value="UniProtKB-KW"/>
</dbReference>
<accession>A0A432MID1</accession>
<dbReference type="GO" id="GO:0008168">
    <property type="term" value="F:methyltransferase activity"/>
    <property type="evidence" value="ECO:0007669"/>
    <property type="project" value="UniProtKB-KW"/>
</dbReference>
<dbReference type="InterPro" id="IPR029063">
    <property type="entry name" value="SAM-dependent_MTases_sf"/>
</dbReference>
<dbReference type="Pfam" id="PF13489">
    <property type="entry name" value="Methyltransf_23"/>
    <property type="match status" value="1"/>
</dbReference>
<keyword evidence="1" id="KW-0489">Methyltransferase</keyword>
<dbReference type="EMBL" id="RYZH01000028">
    <property type="protein sequence ID" value="RUL86958.1"/>
    <property type="molecule type" value="Genomic_DNA"/>
</dbReference>
<name>A0A432MID1_9BACT</name>
<reference evidence="1 2" key="1">
    <citation type="submission" date="2018-12" db="EMBL/GenBank/DDBJ databases">
        <authorList>
            <person name="Toschakov S.V."/>
        </authorList>
    </citation>
    <scope>NUCLEOTIDE SEQUENCE [LARGE SCALE GENOMIC DNA]</scope>
    <source>
        <strain evidence="1 2">GM2012</strain>
    </source>
</reference>
<organism evidence="1 2">
    <name type="scientific">Tautonia sociabilis</name>
    <dbReference type="NCBI Taxonomy" id="2080755"/>
    <lineage>
        <taxon>Bacteria</taxon>
        <taxon>Pseudomonadati</taxon>
        <taxon>Planctomycetota</taxon>
        <taxon>Planctomycetia</taxon>
        <taxon>Isosphaerales</taxon>
        <taxon>Isosphaeraceae</taxon>
        <taxon>Tautonia</taxon>
    </lineage>
</organism>
<comment type="caution">
    <text evidence="1">The sequence shown here is derived from an EMBL/GenBank/DDBJ whole genome shotgun (WGS) entry which is preliminary data.</text>
</comment>
<dbReference type="AlphaFoldDB" id="A0A432MID1"/>
<dbReference type="PANTHER" id="PTHR43861">
    <property type="entry name" value="TRANS-ACONITATE 2-METHYLTRANSFERASE-RELATED"/>
    <property type="match status" value="1"/>
</dbReference>
<dbReference type="SUPFAM" id="SSF53335">
    <property type="entry name" value="S-adenosyl-L-methionine-dependent methyltransferases"/>
    <property type="match status" value="1"/>
</dbReference>
<dbReference type="RefSeq" id="WP_126726293.1">
    <property type="nucleotide sequence ID" value="NZ_RYZH01000028.1"/>
</dbReference>
<proteinExistence type="predicted"/>
<protein>
    <submittedName>
        <fullName evidence="1">Class I SAM-dependent methyltransferase</fullName>
    </submittedName>
</protein>
<evidence type="ECO:0000313" key="2">
    <source>
        <dbReference type="Proteomes" id="UP000280296"/>
    </source>
</evidence>
<keyword evidence="1" id="KW-0808">Transferase</keyword>
<dbReference type="CDD" id="cd02440">
    <property type="entry name" value="AdoMet_MTases"/>
    <property type="match status" value="1"/>
</dbReference>
<reference evidence="1 2" key="2">
    <citation type="submission" date="2019-01" db="EMBL/GenBank/DDBJ databases">
        <title>Tautonia sociabilis, a novel thermotolerant planctomycete of Isosphaeraceae family, isolated from a 4000 m deep subterranean habitat.</title>
        <authorList>
            <person name="Kovaleva O.L."/>
            <person name="Elcheninov A.G."/>
            <person name="Van Heerden E."/>
            <person name="Toshchakov S.V."/>
            <person name="Novikov A."/>
            <person name="Bonch-Osmolovskaya E.A."/>
            <person name="Kublanov I.V."/>
        </authorList>
    </citation>
    <scope>NUCLEOTIDE SEQUENCE [LARGE SCALE GENOMIC DNA]</scope>
    <source>
        <strain evidence="1 2">GM2012</strain>
    </source>
</reference>
<evidence type="ECO:0000313" key="1">
    <source>
        <dbReference type="EMBL" id="RUL86958.1"/>
    </source>
</evidence>
<dbReference type="Gene3D" id="3.40.50.150">
    <property type="entry name" value="Vaccinia Virus protein VP39"/>
    <property type="match status" value="1"/>
</dbReference>
<keyword evidence="2" id="KW-1185">Reference proteome</keyword>
<dbReference type="OrthoDB" id="5566900at2"/>
<sequence>MAGIAPEPLAFGPAARSGRRPMGLASRLRLTLKYWLWPGINWVSRDKAALVPMLQRGSAEAPIRTLDCGCGNAYFAFEAARRGSTVLGITIHDWERRSCQEMADFLGPIAQSMEFRVQRLEELARDPAARGSFDQILLLDVIEHIRDDRAALLQLRELLDDDGLLYITTPDRDYQANADHLRVTRTEDGWHVRNGYTLDQLERLVEECGLEPVDHLRFGTLGSTIVTRIQHSVFRSAILPMTVLCFPMLKLIAWLGSPWKDRHTIFVLARKRSDAELAARSRS</sequence>
<gene>
    <name evidence="1" type="ORF">TsocGM_15060</name>
</gene>